<dbReference type="AlphaFoldDB" id="A0A6A6QUW7"/>
<sequence length="62" mass="7048">MKLILRPRFERQSSQPPSSTGCTQNEAESSGRTTGFSIHRPYASFLHDLTHRSIFIESRIPS</sequence>
<dbReference type="EMBL" id="MU004188">
    <property type="protein sequence ID" value="KAF2495986.1"/>
    <property type="molecule type" value="Genomic_DNA"/>
</dbReference>
<feature type="region of interest" description="Disordered" evidence="1">
    <location>
        <begin position="1"/>
        <end position="35"/>
    </location>
</feature>
<dbReference type="Proteomes" id="UP000799750">
    <property type="component" value="Unassembled WGS sequence"/>
</dbReference>
<protein>
    <submittedName>
        <fullName evidence="2">Uncharacterized protein</fullName>
    </submittedName>
</protein>
<reference evidence="2" key="1">
    <citation type="journal article" date="2020" name="Stud. Mycol.">
        <title>101 Dothideomycetes genomes: a test case for predicting lifestyles and emergence of pathogens.</title>
        <authorList>
            <person name="Haridas S."/>
            <person name="Albert R."/>
            <person name="Binder M."/>
            <person name="Bloem J."/>
            <person name="Labutti K."/>
            <person name="Salamov A."/>
            <person name="Andreopoulos B."/>
            <person name="Baker S."/>
            <person name="Barry K."/>
            <person name="Bills G."/>
            <person name="Bluhm B."/>
            <person name="Cannon C."/>
            <person name="Castanera R."/>
            <person name="Culley D."/>
            <person name="Daum C."/>
            <person name="Ezra D."/>
            <person name="Gonzalez J."/>
            <person name="Henrissat B."/>
            <person name="Kuo A."/>
            <person name="Liang C."/>
            <person name="Lipzen A."/>
            <person name="Lutzoni F."/>
            <person name="Magnuson J."/>
            <person name="Mondo S."/>
            <person name="Nolan M."/>
            <person name="Ohm R."/>
            <person name="Pangilinan J."/>
            <person name="Park H.-J."/>
            <person name="Ramirez L."/>
            <person name="Alfaro M."/>
            <person name="Sun H."/>
            <person name="Tritt A."/>
            <person name="Yoshinaga Y."/>
            <person name="Zwiers L.-H."/>
            <person name="Turgeon B."/>
            <person name="Goodwin S."/>
            <person name="Spatafora J."/>
            <person name="Crous P."/>
            <person name="Grigoriev I."/>
        </authorList>
    </citation>
    <scope>NUCLEOTIDE SEQUENCE</scope>
    <source>
        <strain evidence="2">CBS 269.34</strain>
    </source>
</reference>
<gene>
    <name evidence="2" type="ORF">BU16DRAFT_526521</name>
</gene>
<evidence type="ECO:0000313" key="2">
    <source>
        <dbReference type="EMBL" id="KAF2495986.1"/>
    </source>
</evidence>
<evidence type="ECO:0000313" key="3">
    <source>
        <dbReference type="Proteomes" id="UP000799750"/>
    </source>
</evidence>
<evidence type="ECO:0000256" key="1">
    <source>
        <dbReference type="SAM" id="MobiDB-lite"/>
    </source>
</evidence>
<proteinExistence type="predicted"/>
<name>A0A6A6QUW7_9PEZI</name>
<accession>A0A6A6QUW7</accession>
<feature type="compositionally biased region" description="Polar residues" evidence="1">
    <location>
        <begin position="12"/>
        <end position="35"/>
    </location>
</feature>
<organism evidence="2 3">
    <name type="scientific">Lophium mytilinum</name>
    <dbReference type="NCBI Taxonomy" id="390894"/>
    <lineage>
        <taxon>Eukaryota</taxon>
        <taxon>Fungi</taxon>
        <taxon>Dikarya</taxon>
        <taxon>Ascomycota</taxon>
        <taxon>Pezizomycotina</taxon>
        <taxon>Dothideomycetes</taxon>
        <taxon>Pleosporomycetidae</taxon>
        <taxon>Mytilinidiales</taxon>
        <taxon>Mytilinidiaceae</taxon>
        <taxon>Lophium</taxon>
    </lineage>
</organism>
<keyword evidence="3" id="KW-1185">Reference proteome</keyword>
<dbReference type="PROSITE" id="PS51257">
    <property type="entry name" value="PROKAR_LIPOPROTEIN"/>
    <property type="match status" value="1"/>
</dbReference>